<dbReference type="PANTHER" id="PTHR47245:SF2">
    <property type="entry name" value="PEPTIDYL-PROLYL CIS-TRANS ISOMERASE HP_0175-RELATED"/>
    <property type="match status" value="1"/>
</dbReference>
<evidence type="ECO:0000256" key="4">
    <source>
        <dbReference type="ARBA" id="ARBA00018370"/>
    </source>
</evidence>
<dbReference type="STRING" id="314260.PB2503_12924"/>
<evidence type="ECO:0000313" key="11">
    <source>
        <dbReference type="Proteomes" id="UP000001302"/>
    </source>
</evidence>
<dbReference type="EMBL" id="CP002156">
    <property type="protein sequence ID" value="ADM10622.1"/>
    <property type="molecule type" value="Genomic_DNA"/>
</dbReference>
<accession>E0TG51</accession>
<evidence type="ECO:0000256" key="5">
    <source>
        <dbReference type="ARBA" id="ARBA00023110"/>
    </source>
</evidence>
<evidence type="ECO:0000259" key="9">
    <source>
        <dbReference type="PROSITE" id="PS50198"/>
    </source>
</evidence>
<comment type="catalytic activity">
    <reaction evidence="1">
        <text>[protein]-peptidylproline (omega=180) = [protein]-peptidylproline (omega=0)</text>
        <dbReference type="Rhea" id="RHEA:16237"/>
        <dbReference type="Rhea" id="RHEA-COMP:10747"/>
        <dbReference type="Rhea" id="RHEA-COMP:10748"/>
        <dbReference type="ChEBI" id="CHEBI:83833"/>
        <dbReference type="ChEBI" id="CHEBI:83834"/>
        <dbReference type="EC" id="5.2.1.8"/>
    </reaction>
</comment>
<keyword evidence="5 8" id="KW-0697">Rotamase</keyword>
<dbReference type="SUPFAM" id="SSF109998">
    <property type="entry name" value="Triger factor/SurA peptide-binding domain-like"/>
    <property type="match status" value="1"/>
</dbReference>
<dbReference type="SUPFAM" id="SSF54534">
    <property type="entry name" value="FKBP-like"/>
    <property type="match status" value="1"/>
</dbReference>
<reference evidence="10 11" key="2">
    <citation type="journal article" date="2011" name="J. Bacteriol.">
        <title>Complete genome sequence of strain HTCC2503T of Parvularcula bermudensis, the type species of the order "Parvularculales" in the class Alphaproteobacteria.</title>
        <authorList>
            <person name="Oh H.M."/>
            <person name="Kang I."/>
            <person name="Vergin K.L."/>
            <person name="Kang D."/>
            <person name="Rhee K.H."/>
            <person name="Giovannoni S.J."/>
            <person name="Cho J.C."/>
        </authorList>
    </citation>
    <scope>NUCLEOTIDE SEQUENCE [LARGE SCALE GENOMIC DNA]</scope>
    <source>
        <strain evidence="11">ATCC BAA-594 / HTCC2503 / KCTC 12087</strain>
    </source>
</reference>
<dbReference type="OrthoDB" id="14196at2"/>
<dbReference type="GO" id="GO:0003755">
    <property type="term" value="F:peptidyl-prolyl cis-trans isomerase activity"/>
    <property type="evidence" value="ECO:0007669"/>
    <property type="project" value="UniProtKB-KW"/>
</dbReference>
<evidence type="ECO:0000256" key="1">
    <source>
        <dbReference type="ARBA" id="ARBA00000971"/>
    </source>
</evidence>
<evidence type="ECO:0000256" key="2">
    <source>
        <dbReference type="ARBA" id="ARBA00007656"/>
    </source>
</evidence>
<dbReference type="KEGG" id="pbr:PB2503_12924"/>
<sequence length="326" mass="35079">MIKILPKLNSFYPAQLCVKAGGRLGLRDGLAAIGALGTIFWVAAQAVDGPLATPSPDIAETGGDPILAEVGPTPIRLSDARAQVAISDILDTANVPTLALFETGLVDEMADQVALAALAEREGLDETLEIKAELALARRRILSSAYLDQAIKREVSETHLKAAYAAEQRAAAADRRVVMRRLLVSSEKEALSVARRIQTGIPFGDMARRVSLDFETRSSAGLLPPTRVSQLPTPIGETVAALPLGTVSAPVATEEGWYLLIVESRNEVKIPPYEELRPRLMAELQRKTLAQTVAKARNRWPIRTVEADFSAPSGMLALAETSTVTW</sequence>
<dbReference type="Proteomes" id="UP000001302">
    <property type="component" value="Chromosome"/>
</dbReference>
<dbReference type="PROSITE" id="PS50198">
    <property type="entry name" value="PPIC_PPIASE_2"/>
    <property type="match status" value="1"/>
</dbReference>
<proteinExistence type="inferred from homology"/>
<dbReference type="InterPro" id="IPR027304">
    <property type="entry name" value="Trigger_fact/SurA_dom_sf"/>
</dbReference>
<dbReference type="InterPro" id="IPR000297">
    <property type="entry name" value="PPIase_PpiC"/>
</dbReference>
<dbReference type="RefSeq" id="WP_013301596.1">
    <property type="nucleotide sequence ID" value="NC_014414.1"/>
</dbReference>
<keyword evidence="11" id="KW-1185">Reference proteome</keyword>
<evidence type="ECO:0000313" key="10">
    <source>
        <dbReference type="EMBL" id="ADM10622.1"/>
    </source>
</evidence>
<comment type="similarity">
    <text evidence="2">Belongs to the PpiC/parvulin rotamase family.</text>
</comment>
<dbReference type="EC" id="5.2.1.8" evidence="3"/>
<dbReference type="Pfam" id="PF13145">
    <property type="entry name" value="Rotamase_2"/>
    <property type="match status" value="1"/>
</dbReference>
<dbReference type="Gene3D" id="3.10.50.40">
    <property type="match status" value="1"/>
</dbReference>
<evidence type="ECO:0000256" key="7">
    <source>
        <dbReference type="ARBA" id="ARBA00031484"/>
    </source>
</evidence>
<dbReference type="PANTHER" id="PTHR47245">
    <property type="entry name" value="PEPTIDYLPROLYL ISOMERASE"/>
    <property type="match status" value="1"/>
</dbReference>
<feature type="domain" description="PpiC" evidence="9">
    <location>
        <begin position="174"/>
        <end position="264"/>
    </location>
</feature>
<dbReference type="InterPro" id="IPR046357">
    <property type="entry name" value="PPIase_dom_sf"/>
</dbReference>
<dbReference type="eggNOG" id="COG0760">
    <property type="taxonomic scope" value="Bacteria"/>
</dbReference>
<evidence type="ECO:0000256" key="6">
    <source>
        <dbReference type="ARBA" id="ARBA00030642"/>
    </source>
</evidence>
<name>E0TG51_PARBH</name>
<dbReference type="InterPro" id="IPR050245">
    <property type="entry name" value="PrsA_foldase"/>
</dbReference>
<dbReference type="AlphaFoldDB" id="E0TG51"/>
<protein>
    <recommendedName>
        <fullName evidence="4">Parvulin-like PPIase</fullName>
        <ecNumber evidence="3">5.2.1.8</ecNumber>
    </recommendedName>
    <alternativeName>
        <fullName evidence="6">Peptidyl-prolyl cis-trans isomerase plp</fullName>
    </alternativeName>
    <alternativeName>
        <fullName evidence="7">Rotamase plp</fullName>
    </alternativeName>
</protein>
<gene>
    <name evidence="10" type="ordered locus">PB2503_12924</name>
</gene>
<evidence type="ECO:0000256" key="8">
    <source>
        <dbReference type="PROSITE-ProRule" id="PRU00278"/>
    </source>
</evidence>
<reference evidence="11" key="1">
    <citation type="submission" date="2010-08" db="EMBL/GenBank/DDBJ databases">
        <title>Genome sequence of Parvularcula bermudensis HTCC2503.</title>
        <authorList>
            <person name="Kang D.-M."/>
            <person name="Oh H.-M."/>
            <person name="Cho J.-C."/>
        </authorList>
    </citation>
    <scope>NUCLEOTIDE SEQUENCE [LARGE SCALE GENOMIC DNA]</scope>
    <source>
        <strain evidence="11">ATCC BAA-594 / HTCC2503 / KCTC 12087</strain>
    </source>
</reference>
<organism evidence="10 11">
    <name type="scientific">Parvularcula bermudensis (strain ATCC BAA-594 / HTCC2503 / KCTC 12087)</name>
    <dbReference type="NCBI Taxonomy" id="314260"/>
    <lineage>
        <taxon>Bacteria</taxon>
        <taxon>Pseudomonadati</taxon>
        <taxon>Pseudomonadota</taxon>
        <taxon>Alphaproteobacteria</taxon>
        <taxon>Parvularculales</taxon>
        <taxon>Parvularculaceae</taxon>
        <taxon>Parvularcula</taxon>
    </lineage>
</organism>
<dbReference type="HOGENOM" id="CLU_852172_0_0_5"/>
<evidence type="ECO:0000256" key="3">
    <source>
        <dbReference type="ARBA" id="ARBA00013194"/>
    </source>
</evidence>
<keyword evidence="8 10" id="KW-0413">Isomerase</keyword>